<gene>
    <name evidence="2" type="ORF">Salat_0672400</name>
</gene>
<sequence>MVIRSCHSGKESFAGLTEDMGRQEAQGSNAKEALTGARRNAPKLAIRKDERPQLSYGGSRRRGAQTAIQWAAAHRAGLRNQVLQEPAERNSVPQGSVSSSQAPDEEGPSNKDIQKDARA</sequence>
<feature type="region of interest" description="Disordered" evidence="1">
    <location>
        <begin position="1"/>
        <end position="67"/>
    </location>
</feature>
<name>A0AAE1YSA0_9LAMI</name>
<reference evidence="2" key="1">
    <citation type="submission" date="2020-06" db="EMBL/GenBank/DDBJ databases">
        <authorList>
            <person name="Li T."/>
            <person name="Hu X."/>
            <person name="Zhang T."/>
            <person name="Song X."/>
            <person name="Zhang H."/>
            <person name="Dai N."/>
            <person name="Sheng W."/>
            <person name="Hou X."/>
            <person name="Wei L."/>
        </authorList>
    </citation>
    <scope>NUCLEOTIDE SEQUENCE</scope>
    <source>
        <strain evidence="2">3651</strain>
        <tissue evidence="2">Leaf</tissue>
    </source>
</reference>
<evidence type="ECO:0000313" key="3">
    <source>
        <dbReference type="Proteomes" id="UP001293254"/>
    </source>
</evidence>
<keyword evidence="3" id="KW-1185">Reference proteome</keyword>
<reference evidence="2" key="2">
    <citation type="journal article" date="2024" name="Plant">
        <title>Genomic evolution and insights into agronomic trait innovations of Sesamum species.</title>
        <authorList>
            <person name="Miao H."/>
            <person name="Wang L."/>
            <person name="Qu L."/>
            <person name="Liu H."/>
            <person name="Sun Y."/>
            <person name="Le M."/>
            <person name="Wang Q."/>
            <person name="Wei S."/>
            <person name="Zheng Y."/>
            <person name="Lin W."/>
            <person name="Duan Y."/>
            <person name="Cao H."/>
            <person name="Xiong S."/>
            <person name="Wang X."/>
            <person name="Wei L."/>
            <person name="Li C."/>
            <person name="Ma Q."/>
            <person name="Ju M."/>
            <person name="Zhao R."/>
            <person name="Li G."/>
            <person name="Mu C."/>
            <person name="Tian Q."/>
            <person name="Mei H."/>
            <person name="Zhang T."/>
            <person name="Gao T."/>
            <person name="Zhang H."/>
        </authorList>
    </citation>
    <scope>NUCLEOTIDE SEQUENCE</scope>
    <source>
        <strain evidence="2">3651</strain>
    </source>
</reference>
<protein>
    <submittedName>
        <fullName evidence="2">Uncharacterized protein</fullName>
    </submittedName>
</protein>
<dbReference type="Proteomes" id="UP001293254">
    <property type="component" value="Unassembled WGS sequence"/>
</dbReference>
<accession>A0AAE1YSA0</accession>
<dbReference type="AlphaFoldDB" id="A0AAE1YSA0"/>
<evidence type="ECO:0000313" key="2">
    <source>
        <dbReference type="EMBL" id="KAK4435091.1"/>
    </source>
</evidence>
<dbReference type="EMBL" id="JACGWO010000002">
    <property type="protein sequence ID" value="KAK4435091.1"/>
    <property type="molecule type" value="Genomic_DNA"/>
</dbReference>
<feature type="region of interest" description="Disordered" evidence="1">
    <location>
        <begin position="79"/>
        <end position="119"/>
    </location>
</feature>
<evidence type="ECO:0000256" key="1">
    <source>
        <dbReference type="SAM" id="MobiDB-lite"/>
    </source>
</evidence>
<proteinExistence type="predicted"/>
<feature type="compositionally biased region" description="Polar residues" evidence="1">
    <location>
        <begin position="91"/>
        <end position="102"/>
    </location>
</feature>
<feature type="compositionally biased region" description="Basic and acidic residues" evidence="1">
    <location>
        <begin position="108"/>
        <end position="119"/>
    </location>
</feature>
<organism evidence="2 3">
    <name type="scientific">Sesamum alatum</name>
    <dbReference type="NCBI Taxonomy" id="300844"/>
    <lineage>
        <taxon>Eukaryota</taxon>
        <taxon>Viridiplantae</taxon>
        <taxon>Streptophyta</taxon>
        <taxon>Embryophyta</taxon>
        <taxon>Tracheophyta</taxon>
        <taxon>Spermatophyta</taxon>
        <taxon>Magnoliopsida</taxon>
        <taxon>eudicotyledons</taxon>
        <taxon>Gunneridae</taxon>
        <taxon>Pentapetalae</taxon>
        <taxon>asterids</taxon>
        <taxon>lamiids</taxon>
        <taxon>Lamiales</taxon>
        <taxon>Pedaliaceae</taxon>
        <taxon>Sesamum</taxon>
    </lineage>
</organism>
<comment type="caution">
    <text evidence="2">The sequence shown here is derived from an EMBL/GenBank/DDBJ whole genome shotgun (WGS) entry which is preliminary data.</text>
</comment>